<reference evidence="1 2" key="1">
    <citation type="submission" date="2021-01" db="EMBL/GenBank/DDBJ databases">
        <title>Streptomyces acididurans sp. nov., isolated from a peat swamp forest soil.</title>
        <authorList>
            <person name="Chantavorakit T."/>
            <person name="Duangmal K."/>
        </authorList>
    </citation>
    <scope>NUCLEOTIDE SEQUENCE [LARGE SCALE GENOMIC DNA]</scope>
    <source>
        <strain evidence="1 2">KK5PA1</strain>
    </source>
</reference>
<name>A0ABS2U2R3_9ACTN</name>
<evidence type="ECO:0000313" key="2">
    <source>
        <dbReference type="Proteomes" id="UP000749040"/>
    </source>
</evidence>
<organism evidence="1 2">
    <name type="scientific">Actinacidiphila acididurans</name>
    <dbReference type="NCBI Taxonomy" id="2784346"/>
    <lineage>
        <taxon>Bacteria</taxon>
        <taxon>Bacillati</taxon>
        <taxon>Actinomycetota</taxon>
        <taxon>Actinomycetes</taxon>
        <taxon>Kitasatosporales</taxon>
        <taxon>Streptomycetaceae</taxon>
        <taxon>Actinacidiphila</taxon>
    </lineage>
</organism>
<dbReference type="Proteomes" id="UP000749040">
    <property type="component" value="Unassembled WGS sequence"/>
</dbReference>
<keyword evidence="2" id="KW-1185">Reference proteome</keyword>
<proteinExistence type="predicted"/>
<dbReference type="EMBL" id="JADKYB010000027">
    <property type="protein sequence ID" value="MBM9509652.1"/>
    <property type="molecule type" value="Genomic_DNA"/>
</dbReference>
<comment type="caution">
    <text evidence="1">The sequence shown here is derived from an EMBL/GenBank/DDBJ whole genome shotgun (WGS) entry which is preliminary data.</text>
</comment>
<dbReference type="RefSeq" id="WP_205363002.1">
    <property type="nucleotide sequence ID" value="NZ_JADKYB010000027.1"/>
</dbReference>
<gene>
    <name evidence="1" type="ORF">ITX44_34880</name>
</gene>
<protein>
    <submittedName>
        <fullName evidence="1">Uncharacterized protein</fullName>
    </submittedName>
</protein>
<evidence type="ECO:0000313" key="1">
    <source>
        <dbReference type="EMBL" id="MBM9509652.1"/>
    </source>
</evidence>
<accession>A0ABS2U2R3</accession>
<sequence length="59" mass="6229">MDHHSPSPSSVPTDTADDAVADTAARLRALHGLPNLVRNGALDIGLLADKHSYRRGAAR</sequence>